<accession>A0A7Y2E7M5</accession>
<organism evidence="1 2">
    <name type="scientific">Eiseniibacteriota bacterium</name>
    <dbReference type="NCBI Taxonomy" id="2212470"/>
    <lineage>
        <taxon>Bacteria</taxon>
        <taxon>Candidatus Eiseniibacteriota</taxon>
    </lineage>
</organism>
<proteinExistence type="predicted"/>
<dbReference type="AlphaFoldDB" id="A0A7Y2E7M5"/>
<dbReference type="Proteomes" id="UP000547674">
    <property type="component" value="Unassembled WGS sequence"/>
</dbReference>
<name>A0A7Y2E7M5_UNCEI</name>
<comment type="caution">
    <text evidence="1">The sequence shown here is derived from an EMBL/GenBank/DDBJ whole genome shotgun (WGS) entry which is preliminary data.</text>
</comment>
<sequence>MSWASSFQADVVDVFSEDDVAFVGISHAHNTNEAAVNYWLNRTGWKIPTGIDNPEVNFYGEARETQDTFLVLDQEHNVAYKLVNGRTGDGFFPTLIQGIRRVVEATPVEEGSWGAVKRGQLD</sequence>
<gene>
    <name evidence="1" type="ORF">HKN21_07840</name>
</gene>
<evidence type="ECO:0000313" key="2">
    <source>
        <dbReference type="Proteomes" id="UP000547674"/>
    </source>
</evidence>
<protein>
    <submittedName>
        <fullName evidence="1">Uncharacterized protein</fullName>
    </submittedName>
</protein>
<dbReference type="EMBL" id="JABDJR010000310">
    <property type="protein sequence ID" value="NNF06656.1"/>
    <property type="molecule type" value="Genomic_DNA"/>
</dbReference>
<reference evidence="1 2" key="1">
    <citation type="submission" date="2020-03" db="EMBL/GenBank/DDBJ databases">
        <title>Metabolic flexibility allows generalist bacteria to become dominant in a frequently disturbed ecosystem.</title>
        <authorList>
            <person name="Chen Y.-J."/>
            <person name="Leung P.M."/>
            <person name="Bay S.K."/>
            <person name="Hugenholtz P."/>
            <person name="Kessler A.J."/>
            <person name="Shelley G."/>
            <person name="Waite D.W."/>
            <person name="Cook P.L."/>
            <person name="Greening C."/>
        </authorList>
    </citation>
    <scope>NUCLEOTIDE SEQUENCE [LARGE SCALE GENOMIC DNA]</scope>
    <source>
        <strain evidence="1">SS_bin_28</strain>
    </source>
</reference>
<evidence type="ECO:0000313" key="1">
    <source>
        <dbReference type="EMBL" id="NNF06656.1"/>
    </source>
</evidence>